<dbReference type="EMBL" id="QFPP01000170">
    <property type="protein sequence ID" value="PZQ73712.1"/>
    <property type="molecule type" value="Genomic_DNA"/>
</dbReference>
<sequence>MANSSPIFEEWQRAEAAARAAEAALHSLPLDVDMTQAQEEAIRLRAVASEKLLAMVADAKARTPLR</sequence>
<comment type="caution">
    <text evidence="1">The sequence shown here is derived from an EMBL/GenBank/DDBJ whole genome shotgun (WGS) entry which is preliminary data.</text>
</comment>
<evidence type="ECO:0000313" key="1">
    <source>
        <dbReference type="EMBL" id="PZQ73712.1"/>
    </source>
</evidence>
<reference evidence="1 2" key="1">
    <citation type="submission" date="2017-08" db="EMBL/GenBank/DDBJ databases">
        <title>Infants hospitalized years apart are colonized by the same room-sourced microbial strains.</title>
        <authorList>
            <person name="Brooks B."/>
            <person name="Olm M.R."/>
            <person name="Firek B.A."/>
            <person name="Baker R."/>
            <person name="Thomas B.C."/>
            <person name="Morowitz M.J."/>
            <person name="Banfield J.F."/>
        </authorList>
    </citation>
    <scope>NUCLEOTIDE SEQUENCE [LARGE SCALE GENOMIC DNA]</scope>
    <source>
        <strain evidence="1">S2_005_003_R2_41</strain>
    </source>
</reference>
<dbReference type="AlphaFoldDB" id="A0A2W5Q8C0"/>
<name>A0A2W5Q8C0_VARPD</name>
<evidence type="ECO:0000313" key="2">
    <source>
        <dbReference type="Proteomes" id="UP000249135"/>
    </source>
</evidence>
<organism evidence="1 2">
    <name type="scientific">Variovorax paradoxus</name>
    <dbReference type="NCBI Taxonomy" id="34073"/>
    <lineage>
        <taxon>Bacteria</taxon>
        <taxon>Pseudomonadati</taxon>
        <taxon>Pseudomonadota</taxon>
        <taxon>Betaproteobacteria</taxon>
        <taxon>Burkholderiales</taxon>
        <taxon>Comamonadaceae</taxon>
        <taxon>Variovorax</taxon>
    </lineage>
</organism>
<dbReference type="Proteomes" id="UP000249135">
    <property type="component" value="Unassembled WGS sequence"/>
</dbReference>
<protein>
    <submittedName>
        <fullName evidence="1">Uncharacterized protein</fullName>
    </submittedName>
</protein>
<gene>
    <name evidence="1" type="ORF">DI563_14135</name>
</gene>
<accession>A0A2W5Q8C0</accession>
<proteinExistence type="predicted"/>